<name>A0A1F5YA33_9BACT</name>
<dbReference type="Pfam" id="PF12706">
    <property type="entry name" value="Lactamase_B_2"/>
    <property type="match status" value="1"/>
</dbReference>
<dbReference type="SUPFAM" id="SSF56281">
    <property type="entry name" value="Metallo-hydrolase/oxidoreductase"/>
    <property type="match status" value="1"/>
</dbReference>
<organism evidence="2 3">
    <name type="scientific">Candidatus Glassbacteria bacterium GWA2_58_10</name>
    <dbReference type="NCBI Taxonomy" id="1817865"/>
    <lineage>
        <taxon>Bacteria</taxon>
        <taxon>Candidatus Glassiibacteriota</taxon>
    </lineage>
</organism>
<reference evidence="2 3" key="1">
    <citation type="journal article" date="2016" name="Nat. Commun.">
        <title>Thousands of microbial genomes shed light on interconnected biogeochemical processes in an aquifer system.</title>
        <authorList>
            <person name="Anantharaman K."/>
            <person name="Brown C.T."/>
            <person name="Hug L.A."/>
            <person name="Sharon I."/>
            <person name="Castelle C.J."/>
            <person name="Probst A.J."/>
            <person name="Thomas B.C."/>
            <person name="Singh A."/>
            <person name="Wilkins M.J."/>
            <person name="Karaoz U."/>
            <person name="Brodie E.L."/>
            <person name="Williams K.H."/>
            <person name="Hubbard S.S."/>
            <person name="Banfield J.F."/>
        </authorList>
    </citation>
    <scope>NUCLEOTIDE SEQUENCE [LARGE SCALE GENOMIC DNA]</scope>
</reference>
<evidence type="ECO:0000313" key="2">
    <source>
        <dbReference type="EMBL" id="OGF97078.1"/>
    </source>
</evidence>
<dbReference type="Proteomes" id="UP000176992">
    <property type="component" value="Unassembled WGS sequence"/>
</dbReference>
<evidence type="ECO:0000259" key="1">
    <source>
        <dbReference type="Pfam" id="PF12706"/>
    </source>
</evidence>
<dbReference type="EMBL" id="MFIV01000242">
    <property type="protein sequence ID" value="OGF97078.1"/>
    <property type="molecule type" value="Genomic_DNA"/>
</dbReference>
<dbReference type="InterPro" id="IPR036866">
    <property type="entry name" value="RibonucZ/Hydroxyglut_hydro"/>
</dbReference>
<evidence type="ECO:0000313" key="3">
    <source>
        <dbReference type="Proteomes" id="UP000176992"/>
    </source>
</evidence>
<sequence>MKVKFWGVRGSIPTPGPATVKYGGNTTCMQLIGESENKIDGQIVILDAGSGIRELGMELMKLPKPLKINLLITHTHMDHINGFPFFIPAFIPGTIIDIYGPLHYEKRLEEIFAGQMDYSYFPISTAQLAAAINYHELNEGEFELGNLHVQTHYMNHPVLTLGYRITDGDKSFIFTGDHEPYFDFISGVENGTLEEGDMEDVKAIVEQQNSRLTEFFSKADILVCDAAYTPEEYVTHKGWGHSSTDHAVDWAISAGVKKLILFHHEPVHTDEKLDEMEAYARKRILEKGAKELSVTTAREKAEFE</sequence>
<dbReference type="CDD" id="cd07715">
    <property type="entry name" value="TaR3-like_MBL-fold"/>
    <property type="match status" value="1"/>
</dbReference>
<dbReference type="PANTHER" id="PTHR42663:SF4">
    <property type="entry name" value="SLL1036 PROTEIN"/>
    <property type="match status" value="1"/>
</dbReference>
<dbReference type="PANTHER" id="PTHR42663">
    <property type="entry name" value="HYDROLASE C777.06C-RELATED-RELATED"/>
    <property type="match status" value="1"/>
</dbReference>
<comment type="caution">
    <text evidence="2">The sequence shown here is derived from an EMBL/GenBank/DDBJ whole genome shotgun (WGS) entry which is preliminary data.</text>
</comment>
<dbReference type="Gene3D" id="3.60.15.10">
    <property type="entry name" value="Ribonuclease Z/Hydroxyacylglutathione hydrolase-like"/>
    <property type="match status" value="1"/>
</dbReference>
<proteinExistence type="predicted"/>
<accession>A0A1F5YA33</accession>
<dbReference type="InterPro" id="IPR001279">
    <property type="entry name" value="Metallo-B-lactamas"/>
</dbReference>
<gene>
    <name evidence="2" type="ORF">A2Z86_10670</name>
</gene>
<protein>
    <recommendedName>
        <fullName evidence="1">Metallo-beta-lactamase domain-containing protein</fullName>
    </recommendedName>
</protein>
<feature type="domain" description="Metallo-beta-lactamase" evidence="1">
    <location>
        <begin position="44"/>
        <end position="179"/>
    </location>
</feature>
<dbReference type="AlphaFoldDB" id="A0A1F5YA33"/>